<dbReference type="EMBL" id="ABEU02000009">
    <property type="protein sequence ID" value="PNR48336.1"/>
    <property type="molecule type" value="Genomic_DNA"/>
</dbReference>
<evidence type="ECO:0000313" key="2">
    <source>
        <dbReference type="EnsemblPlants" id="PAC:32913012.CDS.1"/>
    </source>
</evidence>
<dbReference type="Proteomes" id="UP000006727">
    <property type="component" value="Chromosome 9"/>
</dbReference>
<name>A0A2K1K3I2_PHYPA</name>
<sequence length="63" mass="7269">MNSKTCDSGAAHTSIDISSIVHEPYCKIKRERREGAMIHLEGEREEKEKWSWYCTILMVGVPM</sequence>
<protein>
    <submittedName>
        <fullName evidence="1 2">Uncharacterized protein</fullName>
    </submittedName>
</protein>
<dbReference type="AlphaFoldDB" id="A0A2K1K3I2"/>
<reference evidence="1 3" key="2">
    <citation type="journal article" date="2018" name="Plant J.">
        <title>The Physcomitrella patens chromosome-scale assembly reveals moss genome structure and evolution.</title>
        <authorList>
            <person name="Lang D."/>
            <person name="Ullrich K.K."/>
            <person name="Murat F."/>
            <person name="Fuchs J."/>
            <person name="Jenkins J."/>
            <person name="Haas F.B."/>
            <person name="Piednoel M."/>
            <person name="Gundlach H."/>
            <person name="Van Bel M."/>
            <person name="Meyberg R."/>
            <person name="Vives C."/>
            <person name="Morata J."/>
            <person name="Symeonidi A."/>
            <person name="Hiss M."/>
            <person name="Muchero W."/>
            <person name="Kamisugi Y."/>
            <person name="Saleh O."/>
            <person name="Blanc G."/>
            <person name="Decker E.L."/>
            <person name="van Gessel N."/>
            <person name="Grimwood J."/>
            <person name="Hayes R.D."/>
            <person name="Graham S.W."/>
            <person name="Gunter L.E."/>
            <person name="McDaniel S.F."/>
            <person name="Hoernstein S.N.W."/>
            <person name="Larsson A."/>
            <person name="Li F.W."/>
            <person name="Perroud P.F."/>
            <person name="Phillips J."/>
            <person name="Ranjan P."/>
            <person name="Rokshar D.S."/>
            <person name="Rothfels C.J."/>
            <person name="Schneider L."/>
            <person name="Shu S."/>
            <person name="Stevenson D.W."/>
            <person name="Thummler F."/>
            <person name="Tillich M."/>
            <person name="Villarreal Aguilar J.C."/>
            <person name="Widiez T."/>
            <person name="Wong G.K."/>
            <person name="Wymore A."/>
            <person name="Zhang Y."/>
            <person name="Zimmer A.D."/>
            <person name="Quatrano R.S."/>
            <person name="Mayer K.F.X."/>
            <person name="Goodstein D."/>
            <person name="Casacuberta J.M."/>
            <person name="Vandepoele K."/>
            <person name="Reski R."/>
            <person name="Cuming A.C."/>
            <person name="Tuskan G.A."/>
            <person name="Maumus F."/>
            <person name="Salse J."/>
            <person name="Schmutz J."/>
            <person name="Rensing S.A."/>
        </authorList>
    </citation>
    <scope>NUCLEOTIDE SEQUENCE [LARGE SCALE GENOMIC DNA]</scope>
    <source>
        <strain evidence="2 3">cv. Gransden 2004</strain>
    </source>
</reference>
<reference evidence="1 3" key="1">
    <citation type="journal article" date="2008" name="Science">
        <title>The Physcomitrella genome reveals evolutionary insights into the conquest of land by plants.</title>
        <authorList>
            <person name="Rensing S."/>
            <person name="Lang D."/>
            <person name="Zimmer A."/>
            <person name="Terry A."/>
            <person name="Salamov A."/>
            <person name="Shapiro H."/>
            <person name="Nishiyama T."/>
            <person name="Perroud P.-F."/>
            <person name="Lindquist E."/>
            <person name="Kamisugi Y."/>
            <person name="Tanahashi T."/>
            <person name="Sakakibara K."/>
            <person name="Fujita T."/>
            <person name="Oishi K."/>
            <person name="Shin-I T."/>
            <person name="Kuroki Y."/>
            <person name="Toyoda A."/>
            <person name="Suzuki Y."/>
            <person name="Hashimoto A."/>
            <person name="Yamaguchi K."/>
            <person name="Sugano A."/>
            <person name="Kohara Y."/>
            <person name="Fujiyama A."/>
            <person name="Anterola A."/>
            <person name="Aoki S."/>
            <person name="Ashton N."/>
            <person name="Barbazuk W.B."/>
            <person name="Barker E."/>
            <person name="Bennetzen J."/>
            <person name="Bezanilla M."/>
            <person name="Blankenship R."/>
            <person name="Cho S.H."/>
            <person name="Dutcher S."/>
            <person name="Estelle M."/>
            <person name="Fawcett J.A."/>
            <person name="Gundlach H."/>
            <person name="Hanada K."/>
            <person name="Heyl A."/>
            <person name="Hicks K.A."/>
            <person name="Hugh J."/>
            <person name="Lohr M."/>
            <person name="Mayer K."/>
            <person name="Melkozernov A."/>
            <person name="Murata T."/>
            <person name="Nelson D."/>
            <person name="Pils B."/>
            <person name="Prigge M."/>
            <person name="Reiss B."/>
            <person name="Renner T."/>
            <person name="Rombauts S."/>
            <person name="Rushton P."/>
            <person name="Sanderfoot A."/>
            <person name="Schween G."/>
            <person name="Shiu S.-H."/>
            <person name="Stueber K."/>
            <person name="Theodoulou F.L."/>
            <person name="Tu H."/>
            <person name="Van de Peer Y."/>
            <person name="Verrier P.J."/>
            <person name="Waters E."/>
            <person name="Wood A."/>
            <person name="Yang L."/>
            <person name="Cove D."/>
            <person name="Cuming A."/>
            <person name="Hasebe M."/>
            <person name="Lucas S."/>
            <person name="Mishler D.B."/>
            <person name="Reski R."/>
            <person name="Grigoriev I."/>
            <person name="Quatrano R.S."/>
            <person name="Boore J.L."/>
        </authorList>
    </citation>
    <scope>NUCLEOTIDE SEQUENCE [LARGE SCALE GENOMIC DNA]</scope>
    <source>
        <strain evidence="2 3">cv. Gransden 2004</strain>
    </source>
</reference>
<dbReference type="InParanoid" id="A0A2K1K3I2"/>
<dbReference type="EnsemblPlants" id="Pp3c9_17290V3.2">
    <property type="protein sequence ID" value="PAC:32913013.CDS.1"/>
    <property type="gene ID" value="Pp3c9_17290"/>
</dbReference>
<reference evidence="2" key="3">
    <citation type="submission" date="2020-12" db="UniProtKB">
        <authorList>
            <consortium name="EnsemblPlants"/>
        </authorList>
    </citation>
    <scope>IDENTIFICATION</scope>
</reference>
<evidence type="ECO:0000313" key="1">
    <source>
        <dbReference type="EMBL" id="PNR48336.1"/>
    </source>
</evidence>
<gene>
    <name evidence="1" type="ORF">PHYPA_012812</name>
</gene>
<accession>A0A2K1K3I2</accession>
<dbReference type="Gramene" id="Pp3c9_17290V3.2">
    <property type="protein sequence ID" value="PAC:32913013.CDS.1"/>
    <property type="gene ID" value="Pp3c9_17290"/>
</dbReference>
<organism evidence="1">
    <name type="scientific">Physcomitrium patens</name>
    <name type="common">Spreading-leaved earth moss</name>
    <name type="synonym">Physcomitrella patens</name>
    <dbReference type="NCBI Taxonomy" id="3218"/>
    <lineage>
        <taxon>Eukaryota</taxon>
        <taxon>Viridiplantae</taxon>
        <taxon>Streptophyta</taxon>
        <taxon>Embryophyta</taxon>
        <taxon>Bryophyta</taxon>
        <taxon>Bryophytina</taxon>
        <taxon>Bryopsida</taxon>
        <taxon>Funariidae</taxon>
        <taxon>Funariales</taxon>
        <taxon>Funariaceae</taxon>
        <taxon>Physcomitrium</taxon>
    </lineage>
</organism>
<dbReference type="Gramene" id="Pp3c9_17290V3.1">
    <property type="protein sequence ID" value="PAC:32913012.CDS.1"/>
    <property type="gene ID" value="Pp3c9_17290"/>
</dbReference>
<proteinExistence type="predicted"/>
<evidence type="ECO:0000313" key="3">
    <source>
        <dbReference type="Proteomes" id="UP000006727"/>
    </source>
</evidence>
<keyword evidence="3" id="KW-1185">Reference proteome</keyword>
<dbReference type="EnsemblPlants" id="Pp3c9_17290V3.1">
    <property type="protein sequence ID" value="PAC:32913012.CDS.1"/>
    <property type="gene ID" value="Pp3c9_17290"/>
</dbReference>